<dbReference type="EMBL" id="CAJZBQ010000029">
    <property type="protein sequence ID" value="CAG9321751.1"/>
    <property type="molecule type" value="Genomic_DNA"/>
</dbReference>
<evidence type="ECO:0000259" key="6">
    <source>
        <dbReference type="Pfam" id="PF13877"/>
    </source>
</evidence>
<gene>
    <name evidence="7" type="ORF">BSTOLATCC_MIC29662</name>
</gene>
<dbReference type="Pfam" id="PF13181">
    <property type="entry name" value="TPR_8"/>
    <property type="match status" value="2"/>
</dbReference>
<reference evidence="7" key="1">
    <citation type="submission" date="2021-09" db="EMBL/GenBank/DDBJ databases">
        <authorList>
            <consortium name="AG Swart"/>
            <person name="Singh M."/>
            <person name="Singh A."/>
            <person name="Seah K."/>
            <person name="Emmerich C."/>
        </authorList>
    </citation>
    <scope>NUCLEOTIDE SEQUENCE</scope>
    <source>
        <strain evidence="7">ATCC30299</strain>
    </source>
</reference>
<dbReference type="Proteomes" id="UP001162131">
    <property type="component" value="Unassembled WGS sequence"/>
</dbReference>
<dbReference type="Gene3D" id="1.25.40.10">
    <property type="entry name" value="Tetratricopeptide repeat domain"/>
    <property type="match status" value="3"/>
</dbReference>
<evidence type="ECO:0000313" key="8">
    <source>
        <dbReference type="Proteomes" id="UP001162131"/>
    </source>
</evidence>
<dbReference type="InterPro" id="IPR025986">
    <property type="entry name" value="RPAP3-like_C"/>
</dbReference>
<keyword evidence="8" id="KW-1185">Reference proteome</keyword>
<accession>A0AAU9J7T3</accession>
<keyword evidence="1" id="KW-0677">Repeat</keyword>
<feature type="repeat" description="TPR" evidence="5">
    <location>
        <begin position="414"/>
        <end position="447"/>
    </location>
</feature>
<evidence type="ECO:0000256" key="2">
    <source>
        <dbReference type="ARBA" id="ARBA00022803"/>
    </source>
</evidence>
<dbReference type="SUPFAM" id="SSF48452">
    <property type="entry name" value="TPR-like"/>
    <property type="match status" value="1"/>
</dbReference>
<dbReference type="PROSITE" id="PS50293">
    <property type="entry name" value="TPR_REGION"/>
    <property type="match status" value="1"/>
</dbReference>
<proteinExistence type="inferred from homology"/>
<evidence type="ECO:0000256" key="3">
    <source>
        <dbReference type="ARBA" id="ARBA00038275"/>
    </source>
</evidence>
<comment type="caution">
    <text evidence="7">The sequence shown here is derived from an EMBL/GenBank/DDBJ whole genome shotgun (WGS) entry which is preliminary data.</text>
</comment>
<protein>
    <recommendedName>
        <fullName evidence="4">RNA polymerase II-associated protein 3</fullName>
    </recommendedName>
</protein>
<feature type="repeat" description="TPR" evidence="5">
    <location>
        <begin position="85"/>
        <end position="118"/>
    </location>
</feature>
<name>A0AAU9J7T3_9CILI</name>
<dbReference type="PANTHER" id="PTHR46423">
    <property type="entry name" value="RNA POLYMERASE II-ASSOCIATED PROTEIN 3"/>
    <property type="match status" value="1"/>
</dbReference>
<dbReference type="InterPro" id="IPR019734">
    <property type="entry name" value="TPR_rpt"/>
</dbReference>
<comment type="similarity">
    <text evidence="3">Belongs to the RPAP3 family.</text>
</comment>
<feature type="repeat" description="TPR" evidence="5">
    <location>
        <begin position="261"/>
        <end position="294"/>
    </location>
</feature>
<evidence type="ECO:0000256" key="5">
    <source>
        <dbReference type="PROSITE-ProRule" id="PRU00339"/>
    </source>
</evidence>
<evidence type="ECO:0000313" key="7">
    <source>
        <dbReference type="EMBL" id="CAG9321751.1"/>
    </source>
</evidence>
<dbReference type="Pfam" id="PF13414">
    <property type="entry name" value="TPR_11"/>
    <property type="match status" value="1"/>
</dbReference>
<dbReference type="InterPro" id="IPR011990">
    <property type="entry name" value="TPR-like_helical_dom_sf"/>
</dbReference>
<dbReference type="InterPro" id="IPR051966">
    <property type="entry name" value="RPAP3"/>
</dbReference>
<organism evidence="7 8">
    <name type="scientific">Blepharisma stoltei</name>
    <dbReference type="NCBI Taxonomy" id="1481888"/>
    <lineage>
        <taxon>Eukaryota</taxon>
        <taxon>Sar</taxon>
        <taxon>Alveolata</taxon>
        <taxon>Ciliophora</taxon>
        <taxon>Postciliodesmatophora</taxon>
        <taxon>Heterotrichea</taxon>
        <taxon>Heterotrichida</taxon>
        <taxon>Blepharismidae</taxon>
        <taxon>Blepharisma</taxon>
    </lineage>
</organism>
<dbReference type="PROSITE" id="PS50005">
    <property type="entry name" value="TPR"/>
    <property type="match status" value="4"/>
</dbReference>
<evidence type="ECO:0000256" key="4">
    <source>
        <dbReference type="ARBA" id="ARBA00040133"/>
    </source>
</evidence>
<evidence type="ECO:0000256" key="1">
    <source>
        <dbReference type="ARBA" id="ARBA00022737"/>
    </source>
</evidence>
<sequence length="649" mass="74936">MVESKDVTIADINLKQSEEEKEKGNEFLRSGDYENAIDCYNIAEYYQPTNPAIFCNRALAYLKSKKYENAIEDCDKAIHFKSNYAKAYVRRGKAYLALKEYSKASKDFGSALKIEPNNSEIQNDLQICMEELSKIKIKKDEKPSELTETKIEDVLNYEIKIEEFDDDAFINQILQICHEQEKKAENLFSEGKYEEAKHLYEDTLHDLINLTPKDIYSLSKEKCKFYTSIASCYCKLGDYKKEIECLNLVINSKYAYENLKLEAYLNRGLSLERLNNFIDSFEDFKKASELSPDDPKIQEALQRVLNVTKEIVENENMKELLDKESLINQIEKMKEGGNQLFKKGQLEGAIIEFSGAIEILEKNTSQEIIIEDKRLSTLLVNLLNNRALVYTKLDSWNKVMHDTQRVLDIDPLNAKAYYRLGKAEGNTGDYGNAAKHMKKVMEFEPSNLVAKNDFENYLNLAIESKKKSQAAKEDIKIDDAKPKVEVKTKNSKNEIEETKAIHKQSNNFSQSQKKFVDDALEMAEKESSRRNNPRRISSSEFEGSINSFRSDCFQIYNYIHNFPIEEISLIYKNKPMNPDVLSKIIKAIYQNAKNDSEWLTQFIIELSNTSGFIKNMKFMSGQEKKCLKEIISEMSADESTKLRIINSII</sequence>
<dbReference type="Pfam" id="PF00515">
    <property type="entry name" value="TPR_1"/>
    <property type="match status" value="1"/>
</dbReference>
<feature type="domain" description="RNA-polymerase II-associated protein 3-like C-terminal" evidence="6">
    <location>
        <begin position="537"/>
        <end position="624"/>
    </location>
</feature>
<dbReference type="Pfam" id="PF13877">
    <property type="entry name" value="RPAP3_C"/>
    <property type="match status" value="1"/>
</dbReference>
<dbReference type="GO" id="GO:0101031">
    <property type="term" value="C:protein folding chaperone complex"/>
    <property type="evidence" value="ECO:0007669"/>
    <property type="project" value="TreeGrafter"/>
</dbReference>
<dbReference type="AlphaFoldDB" id="A0AAU9J7T3"/>
<feature type="repeat" description="TPR" evidence="5">
    <location>
        <begin position="17"/>
        <end position="50"/>
    </location>
</feature>
<keyword evidence="2 5" id="KW-0802">TPR repeat</keyword>
<dbReference type="PANTHER" id="PTHR46423:SF1">
    <property type="entry name" value="RNA POLYMERASE II-ASSOCIATED PROTEIN 3"/>
    <property type="match status" value="1"/>
</dbReference>
<dbReference type="SMART" id="SM00028">
    <property type="entry name" value="TPR"/>
    <property type="match status" value="8"/>
</dbReference>